<feature type="active site" evidence="5">
    <location>
        <position position="518"/>
    </location>
</feature>
<evidence type="ECO:0000256" key="4">
    <source>
        <dbReference type="PROSITE-ProRule" id="PRU01024"/>
    </source>
</evidence>
<dbReference type="GO" id="GO:0001510">
    <property type="term" value="P:RNA methylation"/>
    <property type="evidence" value="ECO:0007669"/>
    <property type="project" value="UniProtKB-ARBA"/>
</dbReference>
<dbReference type="Gene3D" id="3.40.50.150">
    <property type="entry name" value="Vaccinia Virus protein VP39"/>
    <property type="match status" value="1"/>
</dbReference>
<dbReference type="PROSITE" id="PS51687">
    <property type="entry name" value="SAM_MT_RNA_M5U"/>
    <property type="match status" value="1"/>
</dbReference>
<dbReference type="NCBIfam" id="TIGR00479">
    <property type="entry name" value="rumA"/>
    <property type="match status" value="1"/>
</dbReference>
<proteinExistence type="inferred from homology"/>
<reference evidence="7 8" key="1">
    <citation type="journal article" date="2023" name="Nat. Commun.">
        <title>Origin of minicircular mitochondrial genomes in red algae.</title>
        <authorList>
            <person name="Lee Y."/>
            <person name="Cho C.H."/>
            <person name="Lee Y.M."/>
            <person name="Park S.I."/>
            <person name="Yang J.H."/>
            <person name="West J.A."/>
            <person name="Bhattacharya D."/>
            <person name="Yoon H.S."/>
        </authorList>
    </citation>
    <scope>NUCLEOTIDE SEQUENCE [LARGE SCALE GENOMIC DNA]</scope>
    <source>
        <strain evidence="7 8">CCMP1338</strain>
        <tissue evidence="7">Whole cell</tissue>
    </source>
</reference>
<comment type="caution">
    <text evidence="7">The sequence shown here is derived from an EMBL/GenBank/DDBJ whole genome shotgun (WGS) entry which is preliminary data.</text>
</comment>
<sequence length="574" mass="64974">MRSYRGRMGFIASGWVGRSGLGRKLSSRRRPVDFEGFPEPELEGLPDSELTRLRYFRQAHSRNFEAHVMSMSLPHTRTETEPIDIEDLRPKRKKLRRGEQVEVNITELASTGEGVAKLDSGMVVFVERGHPGSRVVAEVFNSRKDHAYAKVISVVNPSENTIKPICKHYPTCRGCKFQDLKYSAQMHEKHKQVENLFREYTDIPVFPIIGSDSPFQYRNKMEFTYGTKRYHPDGPPAERPAGDEFILGMNAPRAWDKVIELDECHLMPEPGTEIFNLARDLTRETKFPAYDNYAHEGFFRNLVLRFASNGKGETEVMVNIVTSFTDAEQMLKLVAEKLVSKFPCIVSVMHSMTTSKGGSTVAEKQVLLHGRAYIEQRLRGLVFRISSSSFFQPNPGTAEKLYKVIEDFAELTPEHTVLDLFCGTGTIGLSLAGSCKHVHGLELVEAAVQDAENNATRNSIFNATFKQANLDLTKISPHELDLPKSDVIVLDPPRAGLHPRLVKWLKLTLPKRIVYASCNPSTQVRDVNRLCEDNGPYRLTKIQPVDQFPNTPHCECVVALELREDYKQPSEFYA</sequence>
<dbReference type="FunFam" id="3.40.50.150:FF:000009">
    <property type="entry name" value="23S rRNA (Uracil(1939)-C(5))-methyltransferase RlmD"/>
    <property type="match status" value="1"/>
</dbReference>
<evidence type="ECO:0000256" key="2">
    <source>
        <dbReference type="ARBA" id="ARBA00022679"/>
    </source>
</evidence>
<dbReference type="PROSITE" id="PS01230">
    <property type="entry name" value="TRMA_1"/>
    <property type="match status" value="1"/>
</dbReference>
<evidence type="ECO:0000313" key="8">
    <source>
        <dbReference type="Proteomes" id="UP001157974"/>
    </source>
</evidence>
<evidence type="ECO:0000313" key="7">
    <source>
        <dbReference type="EMBL" id="KAJ8907069.1"/>
    </source>
</evidence>
<keyword evidence="3 4" id="KW-0949">S-adenosyl-L-methionine</keyword>
<dbReference type="InterPro" id="IPR029063">
    <property type="entry name" value="SAM-dependent_MTases_sf"/>
</dbReference>
<keyword evidence="2 4" id="KW-0808">Transferase</keyword>
<dbReference type="GO" id="GO:0008173">
    <property type="term" value="F:RNA methyltransferase activity"/>
    <property type="evidence" value="ECO:0007669"/>
    <property type="project" value="InterPro"/>
</dbReference>
<keyword evidence="1 4" id="KW-0489">Methyltransferase</keyword>
<dbReference type="InterPro" id="IPR002792">
    <property type="entry name" value="TRAM_dom"/>
</dbReference>
<dbReference type="PANTHER" id="PTHR11061:SF30">
    <property type="entry name" value="TRNA (URACIL(54)-C(5))-METHYLTRANSFERASE"/>
    <property type="match status" value="1"/>
</dbReference>
<dbReference type="Pfam" id="PF01938">
    <property type="entry name" value="TRAM"/>
    <property type="match status" value="1"/>
</dbReference>
<dbReference type="AlphaFoldDB" id="A0AAV8UWX3"/>
<keyword evidence="8" id="KW-1185">Reference proteome</keyword>
<dbReference type="PANTHER" id="PTHR11061">
    <property type="entry name" value="RNA M5U METHYLTRANSFERASE"/>
    <property type="match status" value="1"/>
</dbReference>
<dbReference type="SUPFAM" id="SSF50249">
    <property type="entry name" value="Nucleic acid-binding proteins"/>
    <property type="match status" value="1"/>
</dbReference>
<organism evidence="7 8">
    <name type="scientific">Rhodosorus marinus</name>
    <dbReference type="NCBI Taxonomy" id="101924"/>
    <lineage>
        <taxon>Eukaryota</taxon>
        <taxon>Rhodophyta</taxon>
        <taxon>Stylonematophyceae</taxon>
        <taxon>Stylonematales</taxon>
        <taxon>Stylonemataceae</taxon>
        <taxon>Rhodosorus</taxon>
    </lineage>
</organism>
<evidence type="ECO:0000259" key="6">
    <source>
        <dbReference type="PROSITE" id="PS50926"/>
    </source>
</evidence>
<dbReference type="Gene3D" id="2.40.50.1070">
    <property type="match status" value="1"/>
</dbReference>
<evidence type="ECO:0000256" key="5">
    <source>
        <dbReference type="PROSITE-ProRule" id="PRU10015"/>
    </source>
</evidence>
<feature type="active site" description="Nucleophile" evidence="4">
    <location>
        <position position="518"/>
    </location>
</feature>
<dbReference type="InterPro" id="IPR030390">
    <property type="entry name" value="MeTrfase_TrmA_AS"/>
</dbReference>
<evidence type="ECO:0000256" key="1">
    <source>
        <dbReference type="ARBA" id="ARBA00022603"/>
    </source>
</evidence>
<dbReference type="Pfam" id="PF05958">
    <property type="entry name" value="tRNA_U5-meth_tr"/>
    <property type="match status" value="1"/>
</dbReference>
<comment type="similarity">
    <text evidence="4">Belongs to the class I-like SAM-binding methyltransferase superfamily. RNA M5U methyltransferase family.</text>
</comment>
<feature type="binding site" evidence="4">
    <location>
        <position position="442"/>
    </location>
    <ligand>
        <name>S-adenosyl-L-methionine</name>
        <dbReference type="ChEBI" id="CHEBI:59789"/>
    </ligand>
</feature>
<dbReference type="EMBL" id="JAMWBK010000003">
    <property type="protein sequence ID" value="KAJ8907069.1"/>
    <property type="molecule type" value="Genomic_DNA"/>
</dbReference>
<feature type="binding site" evidence="4">
    <location>
        <position position="392"/>
    </location>
    <ligand>
        <name>S-adenosyl-L-methionine</name>
        <dbReference type="ChEBI" id="CHEBI:59789"/>
    </ligand>
</feature>
<dbReference type="CDD" id="cd02440">
    <property type="entry name" value="AdoMet_MTases"/>
    <property type="match status" value="1"/>
</dbReference>
<dbReference type="SUPFAM" id="SSF53335">
    <property type="entry name" value="S-adenosyl-L-methionine-dependent methyltransferases"/>
    <property type="match status" value="1"/>
</dbReference>
<dbReference type="Proteomes" id="UP001157974">
    <property type="component" value="Unassembled WGS sequence"/>
</dbReference>
<feature type="binding site" evidence="4">
    <location>
        <position position="491"/>
    </location>
    <ligand>
        <name>S-adenosyl-L-methionine</name>
        <dbReference type="ChEBI" id="CHEBI:59789"/>
    </ligand>
</feature>
<evidence type="ECO:0000256" key="3">
    <source>
        <dbReference type="ARBA" id="ARBA00022691"/>
    </source>
</evidence>
<dbReference type="GO" id="GO:0008757">
    <property type="term" value="F:S-adenosylmethionine-dependent methyltransferase activity"/>
    <property type="evidence" value="ECO:0007669"/>
    <property type="project" value="UniProtKB-ARBA"/>
</dbReference>
<name>A0AAV8UWX3_9RHOD</name>
<dbReference type="GO" id="GO:0006396">
    <property type="term" value="P:RNA processing"/>
    <property type="evidence" value="ECO:0007669"/>
    <property type="project" value="InterPro"/>
</dbReference>
<dbReference type="PROSITE" id="PS50926">
    <property type="entry name" value="TRAM"/>
    <property type="match status" value="1"/>
</dbReference>
<feature type="domain" description="TRAM" evidence="6">
    <location>
        <begin position="94"/>
        <end position="153"/>
    </location>
</feature>
<feature type="binding site" evidence="4">
    <location>
        <position position="421"/>
    </location>
    <ligand>
        <name>S-adenosyl-L-methionine</name>
        <dbReference type="ChEBI" id="CHEBI:59789"/>
    </ligand>
</feature>
<protein>
    <recommendedName>
        <fullName evidence="6">TRAM domain-containing protein</fullName>
    </recommendedName>
</protein>
<dbReference type="InterPro" id="IPR012340">
    <property type="entry name" value="NA-bd_OB-fold"/>
</dbReference>
<gene>
    <name evidence="7" type="ORF">NDN08_003551</name>
</gene>
<accession>A0AAV8UWX3</accession>
<dbReference type="InterPro" id="IPR010280">
    <property type="entry name" value="U5_MeTrfase_fam"/>
</dbReference>
<dbReference type="Gene3D" id="2.40.50.140">
    <property type="entry name" value="Nucleic acid-binding proteins"/>
    <property type="match status" value="1"/>
</dbReference>